<dbReference type="PANTHER" id="PTHR43569">
    <property type="entry name" value="AMIDOHYDROLASE"/>
    <property type="match status" value="1"/>
</dbReference>
<dbReference type="InterPro" id="IPR052350">
    <property type="entry name" value="Metallo-dep_Lactonases"/>
</dbReference>
<comment type="similarity">
    <text evidence="1">Belongs to the metallo-dependent hydrolases superfamily.</text>
</comment>
<evidence type="ECO:0000256" key="1">
    <source>
        <dbReference type="ARBA" id="ARBA00038310"/>
    </source>
</evidence>
<sequence>MAERIDAHHHLWRYSAAEYGWIDESMSALQRDFLPKDLEAVMASAGVDGAVTVQARQTLEETRWLLGLADECAAIRGVVGWAPIAGEDFPGVMEEFADREKLKGLRHVIQGEKDENYILREDFNSGIRAMLGSGLVYDILIYERHLPQTIEFVDRHPEQVFVLDHVAKPMIREGLMEPWAARMRELGKRENVWCKVSGMVTEADWVAWSSEGLRPYLDVVVEAFGVTRLMAGSDWPVCLVASEYGRWFEVLREYFRGFSETERDAVFGGAATEVYQLG</sequence>
<proteinExistence type="inferred from homology"/>
<dbReference type="AlphaFoldDB" id="A0A428MFV7"/>
<dbReference type="Pfam" id="PF04909">
    <property type="entry name" value="Amidohydro_2"/>
    <property type="match status" value="1"/>
</dbReference>
<dbReference type="Proteomes" id="UP000269669">
    <property type="component" value="Unassembled WGS sequence"/>
</dbReference>
<dbReference type="RefSeq" id="WP_125484476.1">
    <property type="nucleotide sequence ID" value="NZ_RSDW01000001.1"/>
</dbReference>
<dbReference type="SUPFAM" id="SSF51556">
    <property type="entry name" value="Metallo-dependent hydrolases"/>
    <property type="match status" value="1"/>
</dbReference>
<evidence type="ECO:0000259" key="2">
    <source>
        <dbReference type="Pfam" id="PF04909"/>
    </source>
</evidence>
<dbReference type="InterPro" id="IPR032466">
    <property type="entry name" value="Metal_Hydrolase"/>
</dbReference>
<reference evidence="3 4" key="1">
    <citation type="submission" date="2018-12" db="EMBL/GenBank/DDBJ databases">
        <title>Sequencing of bacterial isolates from soil warming experiment in Harvard Forest, Massachusetts, USA.</title>
        <authorList>
            <person name="Deangelis K."/>
        </authorList>
    </citation>
    <scope>NUCLEOTIDE SEQUENCE [LARGE SCALE GENOMIC DNA]</scope>
    <source>
        <strain evidence="3 4">EB153</strain>
    </source>
</reference>
<dbReference type="Gene3D" id="3.20.20.140">
    <property type="entry name" value="Metal-dependent hydrolases"/>
    <property type="match status" value="1"/>
</dbReference>
<keyword evidence="4" id="KW-1185">Reference proteome</keyword>
<name>A0A428MFV7_9BACT</name>
<dbReference type="PANTHER" id="PTHR43569:SF2">
    <property type="entry name" value="AMIDOHYDROLASE-RELATED DOMAIN-CONTAINING PROTEIN"/>
    <property type="match status" value="1"/>
</dbReference>
<organism evidence="3 4">
    <name type="scientific">Edaphobacter aggregans</name>
    <dbReference type="NCBI Taxonomy" id="570835"/>
    <lineage>
        <taxon>Bacteria</taxon>
        <taxon>Pseudomonadati</taxon>
        <taxon>Acidobacteriota</taxon>
        <taxon>Terriglobia</taxon>
        <taxon>Terriglobales</taxon>
        <taxon>Acidobacteriaceae</taxon>
        <taxon>Edaphobacter</taxon>
    </lineage>
</organism>
<comment type="caution">
    <text evidence="3">The sequence shown here is derived from an EMBL/GenBank/DDBJ whole genome shotgun (WGS) entry which is preliminary data.</text>
</comment>
<evidence type="ECO:0000313" key="4">
    <source>
        <dbReference type="Proteomes" id="UP000269669"/>
    </source>
</evidence>
<dbReference type="OrthoDB" id="5450317at2"/>
<evidence type="ECO:0000313" key="3">
    <source>
        <dbReference type="EMBL" id="RSL15768.1"/>
    </source>
</evidence>
<dbReference type="GO" id="GO:0016787">
    <property type="term" value="F:hydrolase activity"/>
    <property type="evidence" value="ECO:0007669"/>
    <property type="project" value="InterPro"/>
</dbReference>
<feature type="domain" description="Amidohydrolase-related" evidence="2">
    <location>
        <begin position="5"/>
        <end position="277"/>
    </location>
</feature>
<dbReference type="InterPro" id="IPR006680">
    <property type="entry name" value="Amidohydro-rel"/>
</dbReference>
<protein>
    <submittedName>
        <fullName evidence="3">L-fuconolactonase</fullName>
    </submittedName>
</protein>
<dbReference type="EMBL" id="RSDW01000001">
    <property type="protein sequence ID" value="RSL15768.1"/>
    <property type="molecule type" value="Genomic_DNA"/>
</dbReference>
<accession>A0A428MFV7</accession>
<gene>
    <name evidence="3" type="ORF">EDE15_1270</name>
</gene>